<dbReference type="InterPro" id="IPR005648">
    <property type="entry name" value="FlgD"/>
</dbReference>
<dbReference type="GO" id="GO:0044781">
    <property type="term" value="P:bacterial-type flagellum organization"/>
    <property type="evidence" value="ECO:0007669"/>
    <property type="project" value="UniProtKB-UniRule"/>
</dbReference>
<evidence type="ECO:0000256" key="1">
    <source>
        <dbReference type="ARBA" id="ARBA00010577"/>
    </source>
</evidence>
<dbReference type="AlphaFoldDB" id="A0A1P8MZ65"/>
<dbReference type="EMBL" id="CP019312">
    <property type="protein sequence ID" value="APX13272.1"/>
    <property type="molecule type" value="Genomic_DNA"/>
</dbReference>
<dbReference type="KEGG" id="tom:BWR18_17480"/>
<dbReference type="STRING" id="299262.BWR18_17480"/>
<evidence type="ECO:0000313" key="7">
    <source>
        <dbReference type="EMBL" id="APX13272.1"/>
    </source>
</evidence>
<dbReference type="OrthoDB" id="9785233at2"/>
<keyword evidence="8" id="KW-1185">Reference proteome</keyword>
<gene>
    <name evidence="7" type="ORF">BWR18_17480</name>
</gene>
<comment type="similarity">
    <text evidence="1 5">Belongs to the FlgD family.</text>
</comment>
<dbReference type="Proteomes" id="UP000186336">
    <property type="component" value="Chromosome"/>
</dbReference>
<dbReference type="Gene3D" id="2.60.40.4070">
    <property type="match status" value="1"/>
</dbReference>
<evidence type="ECO:0000256" key="3">
    <source>
        <dbReference type="ARBA" id="ARBA00022795"/>
    </source>
</evidence>
<feature type="domain" description="FlgD/Vpr Ig-like" evidence="6">
    <location>
        <begin position="106"/>
        <end position="172"/>
    </location>
</feature>
<evidence type="ECO:0000313" key="8">
    <source>
        <dbReference type="Proteomes" id="UP000186336"/>
    </source>
</evidence>
<name>A0A1P8MZ65_9RHOB</name>
<reference evidence="7 8" key="1">
    <citation type="submission" date="2017-01" db="EMBL/GenBank/DDBJ databases">
        <title>Complete genome of Tateyamaria omphalii DOK1-4 isolated from seawater in Dokdo.</title>
        <authorList>
            <person name="Kim J.H."/>
            <person name="Chi W.-J."/>
        </authorList>
    </citation>
    <scope>NUCLEOTIDE SEQUENCE [LARGE SCALE GENOMIC DNA]</scope>
    <source>
        <strain evidence="7 8">DOK1-4</strain>
    </source>
</reference>
<evidence type="ECO:0000259" key="6">
    <source>
        <dbReference type="Pfam" id="PF13860"/>
    </source>
</evidence>
<evidence type="ECO:0000256" key="5">
    <source>
        <dbReference type="RuleBase" id="RU362076"/>
    </source>
</evidence>
<dbReference type="Pfam" id="PF03963">
    <property type="entry name" value="FlgD"/>
    <property type="match status" value="1"/>
</dbReference>
<accession>A0A1P8MZ65</accession>
<protein>
    <recommendedName>
        <fullName evidence="2 5">Basal-body rod modification protein FlgD</fullName>
    </recommendedName>
</protein>
<dbReference type="NCBIfam" id="NF009453">
    <property type="entry name" value="PRK12813.1"/>
    <property type="match status" value="1"/>
</dbReference>
<evidence type="ECO:0000256" key="2">
    <source>
        <dbReference type="ARBA" id="ARBA00016013"/>
    </source>
</evidence>
<sequence>MDINQISPSATAQSNGFGTAATSSVLSSDFEVFLQMLTAQAEYQDPLEPIDSSEYAAQLAQFSMVEQQVMTNDLMQEMLTALGANDMAGAANWIGMEALVQGPVKFDGTPVTLAPNPPVAADRVTLIVTNAQGTEVARHSMPVSAEPYVWDGRTPTGTALPHGEYSFQIESAANNEVLLTEPALAYNRVTEARIDNGSTLLVLNSGYMVLAQNVTGLREPG</sequence>
<proteinExistence type="inferred from homology"/>
<dbReference type="RefSeq" id="WP_076629706.1">
    <property type="nucleotide sequence ID" value="NZ_CP019312.1"/>
</dbReference>
<keyword evidence="3 5" id="KW-1005">Bacterial flagellum biogenesis</keyword>
<evidence type="ECO:0000256" key="4">
    <source>
        <dbReference type="ARBA" id="ARBA00024746"/>
    </source>
</evidence>
<dbReference type="InterPro" id="IPR025965">
    <property type="entry name" value="FlgD/Vpr_Ig-like"/>
</dbReference>
<dbReference type="Gene3D" id="2.30.30.910">
    <property type="match status" value="1"/>
</dbReference>
<dbReference type="Pfam" id="PF13860">
    <property type="entry name" value="FlgD_ig"/>
    <property type="match status" value="1"/>
</dbReference>
<organism evidence="7 8">
    <name type="scientific">Tateyamaria omphalii</name>
    <dbReference type="NCBI Taxonomy" id="299262"/>
    <lineage>
        <taxon>Bacteria</taxon>
        <taxon>Pseudomonadati</taxon>
        <taxon>Pseudomonadota</taxon>
        <taxon>Alphaproteobacteria</taxon>
        <taxon>Rhodobacterales</taxon>
        <taxon>Roseobacteraceae</taxon>
        <taxon>Tateyamaria</taxon>
    </lineage>
</organism>
<comment type="function">
    <text evidence="4 5">Required for flagellar hook formation. May act as a scaffolding protein.</text>
</comment>